<sequence>MSFMMRAVKVPPPSASLEEARHRVFDLFRSACRSLPTVMEIYTLNDVVTVSQLRSAISSEFRNNAHITDPKVIDMLLIKGQEELSNVVEHAKQRHHIIGQYVVDRTGMHHGAGKDPSTSQFLDNFYTSNYF</sequence>
<feature type="domain" description="Complex 1 LYR protein" evidence="9">
    <location>
        <begin position="49"/>
        <end position="84"/>
    </location>
</feature>
<accession>A0A833QQG4</accession>
<name>A0A833QQG4_9POAL</name>
<dbReference type="Pfam" id="PF05347">
    <property type="entry name" value="Complex1_LYR"/>
    <property type="match status" value="1"/>
</dbReference>
<keyword evidence="11" id="KW-1185">Reference proteome</keyword>
<dbReference type="AlphaFoldDB" id="A0A833QQG4"/>
<dbReference type="OrthoDB" id="14535at2759"/>
<dbReference type="PANTHER" id="PTHR12964:SF0">
    <property type="entry name" value="NADH DEHYDROGENASE [UBIQUINONE] 1 ALPHA SUBCOMPLEX SUBUNIT 6"/>
    <property type="match status" value="1"/>
</dbReference>
<evidence type="ECO:0000256" key="3">
    <source>
        <dbReference type="ARBA" id="ARBA00022448"/>
    </source>
</evidence>
<dbReference type="InterPro" id="IPR016488">
    <property type="entry name" value="NADH_Ub_cplx-1_asu_su-6"/>
</dbReference>
<evidence type="ECO:0000313" key="11">
    <source>
        <dbReference type="Proteomes" id="UP000623129"/>
    </source>
</evidence>
<reference evidence="10" key="1">
    <citation type="submission" date="2020-01" db="EMBL/GenBank/DDBJ databases">
        <title>Genome sequence of Kobresia littledalei, the first chromosome-level genome in the family Cyperaceae.</title>
        <authorList>
            <person name="Qu G."/>
        </authorList>
    </citation>
    <scope>NUCLEOTIDE SEQUENCE</scope>
    <source>
        <strain evidence="10">C.B.Clarke</strain>
        <tissue evidence="10">Leaf</tissue>
    </source>
</reference>
<evidence type="ECO:0000256" key="8">
    <source>
        <dbReference type="ARBA" id="ARBA00023136"/>
    </source>
</evidence>
<dbReference type="CDD" id="cd20266">
    <property type="entry name" value="Complex1_LYR_NDUFA6_LYRM6"/>
    <property type="match status" value="1"/>
</dbReference>
<comment type="similarity">
    <text evidence="2">Belongs to the complex I LYR family.</text>
</comment>
<comment type="subcellular location">
    <subcellularLocation>
        <location evidence="1">Mitochondrion inner membrane</location>
        <topology evidence="1">Peripheral membrane protein</topology>
        <orientation evidence="1">Matrix side</orientation>
    </subcellularLocation>
</comment>
<dbReference type="EMBL" id="SWLB01000019">
    <property type="protein sequence ID" value="KAF3326116.1"/>
    <property type="molecule type" value="Genomic_DNA"/>
</dbReference>
<evidence type="ECO:0000313" key="10">
    <source>
        <dbReference type="EMBL" id="KAF3326116.1"/>
    </source>
</evidence>
<dbReference type="GO" id="GO:0005743">
    <property type="term" value="C:mitochondrial inner membrane"/>
    <property type="evidence" value="ECO:0007669"/>
    <property type="project" value="UniProtKB-SubCell"/>
</dbReference>
<comment type="caution">
    <text evidence="10">The sequence shown here is derived from an EMBL/GenBank/DDBJ whole genome shotgun (WGS) entry which is preliminary data.</text>
</comment>
<keyword evidence="3" id="KW-0813">Transport</keyword>
<keyword evidence="7" id="KW-0496">Mitochondrion</keyword>
<dbReference type="GO" id="GO:0006979">
    <property type="term" value="P:response to oxidative stress"/>
    <property type="evidence" value="ECO:0007669"/>
    <property type="project" value="TreeGrafter"/>
</dbReference>
<dbReference type="PANTHER" id="PTHR12964">
    <property type="entry name" value="NADH-UBIQUINONE OXIDOREDUCTASE B14 SUBUNIT"/>
    <property type="match status" value="1"/>
</dbReference>
<keyword evidence="4" id="KW-0679">Respiratory chain</keyword>
<keyword evidence="8" id="KW-0472">Membrane</keyword>
<proteinExistence type="inferred from homology"/>
<evidence type="ECO:0000259" key="9">
    <source>
        <dbReference type="Pfam" id="PF05347"/>
    </source>
</evidence>
<gene>
    <name evidence="10" type="ORF">FCM35_KLT09196</name>
</gene>
<evidence type="ECO:0000256" key="6">
    <source>
        <dbReference type="ARBA" id="ARBA00022982"/>
    </source>
</evidence>
<evidence type="ECO:0000256" key="4">
    <source>
        <dbReference type="ARBA" id="ARBA00022660"/>
    </source>
</evidence>
<keyword evidence="6" id="KW-0249">Electron transport</keyword>
<dbReference type="Proteomes" id="UP000623129">
    <property type="component" value="Unassembled WGS sequence"/>
</dbReference>
<dbReference type="InterPro" id="IPR045299">
    <property type="entry name" value="Complex1_LYR_NDUFA6_LYRM6"/>
</dbReference>
<organism evidence="10 11">
    <name type="scientific">Carex littledalei</name>
    <dbReference type="NCBI Taxonomy" id="544730"/>
    <lineage>
        <taxon>Eukaryota</taxon>
        <taxon>Viridiplantae</taxon>
        <taxon>Streptophyta</taxon>
        <taxon>Embryophyta</taxon>
        <taxon>Tracheophyta</taxon>
        <taxon>Spermatophyta</taxon>
        <taxon>Magnoliopsida</taxon>
        <taxon>Liliopsida</taxon>
        <taxon>Poales</taxon>
        <taxon>Cyperaceae</taxon>
        <taxon>Cyperoideae</taxon>
        <taxon>Cariceae</taxon>
        <taxon>Carex</taxon>
        <taxon>Carex subgen. Euthyceras</taxon>
    </lineage>
</organism>
<protein>
    <submittedName>
        <fullName evidence="10">NADH dehydrogenase</fullName>
    </submittedName>
</protein>
<dbReference type="InterPro" id="IPR008011">
    <property type="entry name" value="Complex1_LYR_dom"/>
</dbReference>
<evidence type="ECO:0000256" key="2">
    <source>
        <dbReference type="ARBA" id="ARBA00009508"/>
    </source>
</evidence>
<dbReference type="GO" id="GO:0045271">
    <property type="term" value="C:respiratory chain complex I"/>
    <property type="evidence" value="ECO:0007669"/>
    <property type="project" value="InterPro"/>
</dbReference>
<evidence type="ECO:0000256" key="5">
    <source>
        <dbReference type="ARBA" id="ARBA00022792"/>
    </source>
</evidence>
<keyword evidence="5" id="KW-0999">Mitochondrion inner membrane</keyword>
<evidence type="ECO:0000256" key="7">
    <source>
        <dbReference type="ARBA" id="ARBA00023128"/>
    </source>
</evidence>
<evidence type="ECO:0000256" key="1">
    <source>
        <dbReference type="ARBA" id="ARBA00004443"/>
    </source>
</evidence>